<name>A0A923NHP3_9FIRM</name>
<gene>
    <name evidence="3" type="ORF">H9L42_00335</name>
</gene>
<sequence length="281" mass="33335">MWKNRKMKEVLLLQNKQKLEQYQARFLHVCLFVLVGGYLFFFSSPFWMPPDYSGVTASRIGEEQQAENRTIRLMKWDYCETQQNMEVILEIDSQAIDGIEHYTYRVMERNQGMVTATPVIERADLVVLHLENLPRKWAELSLQMRLPESKASAMNESGELGRFYTTRKAVHRVKKIEEQAPRQYEREVIEQTIQIHVQEIQSCEQRIAAEKQTISEAEETIRDLRSELKFETETEQLETQEQIHSVEAEEQAARERIQEQEQTIRELQEQNRLLKEKEKTI</sequence>
<keyword evidence="2" id="KW-0812">Transmembrane</keyword>
<dbReference type="RefSeq" id="WP_187301479.1">
    <property type="nucleotide sequence ID" value="NZ_JACRYT010000001.1"/>
</dbReference>
<evidence type="ECO:0000313" key="4">
    <source>
        <dbReference type="Proteomes" id="UP000602647"/>
    </source>
</evidence>
<keyword evidence="2" id="KW-1133">Transmembrane helix</keyword>
<evidence type="ECO:0000313" key="3">
    <source>
        <dbReference type="EMBL" id="MBC6678277.1"/>
    </source>
</evidence>
<dbReference type="EMBL" id="JACRYT010000001">
    <property type="protein sequence ID" value="MBC6678277.1"/>
    <property type="molecule type" value="Genomic_DNA"/>
</dbReference>
<evidence type="ECO:0000256" key="1">
    <source>
        <dbReference type="SAM" id="Coils"/>
    </source>
</evidence>
<evidence type="ECO:0000256" key="2">
    <source>
        <dbReference type="SAM" id="Phobius"/>
    </source>
</evidence>
<keyword evidence="2" id="KW-0472">Membrane</keyword>
<dbReference type="AlphaFoldDB" id="A0A923NHP3"/>
<dbReference type="Proteomes" id="UP000602647">
    <property type="component" value="Unassembled WGS sequence"/>
</dbReference>
<proteinExistence type="predicted"/>
<organism evidence="3 4">
    <name type="scientific">Zhenpiania hominis</name>
    <dbReference type="NCBI Taxonomy" id="2763644"/>
    <lineage>
        <taxon>Bacteria</taxon>
        <taxon>Bacillati</taxon>
        <taxon>Bacillota</taxon>
        <taxon>Clostridia</taxon>
        <taxon>Peptostreptococcales</taxon>
        <taxon>Anaerovoracaceae</taxon>
        <taxon>Zhenpiania</taxon>
    </lineage>
</organism>
<comment type="caution">
    <text evidence="3">The sequence shown here is derived from an EMBL/GenBank/DDBJ whole genome shotgun (WGS) entry which is preliminary data.</text>
</comment>
<feature type="coiled-coil region" evidence="1">
    <location>
        <begin position="200"/>
        <end position="280"/>
    </location>
</feature>
<protein>
    <submittedName>
        <fullName evidence="3">Uncharacterized protein</fullName>
    </submittedName>
</protein>
<keyword evidence="1" id="KW-0175">Coiled coil</keyword>
<reference evidence="3" key="1">
    <citation type="submission" date="2020-08" db="EMBL/GenBank/DDBJ databases">
        <title>Genome public.</title>
        <authorList>
            <person name="Liu C."/>
            <person name="Sun Q."/>
        </authorList>
    </citation>
    <scope>NUCLEOTIDE SEQUENCE</scope>
    <source>
        <strain evidence="3">BX12</strain>
    </source>
</reference>
<feature type="transmembrane region" description="Helical" evidence="2">
    <location>
        <begin position="26"/>
        <end position="48"/>
    </location>
</feature>
<accession>A0A923NHP3</accession>
<keyword evidence="4" id="KW-1185">Reference proteome</keyword>